<evidence type="ECO:0000256" key="2">
    <source>
        <dbReference type="ARBA" id="ARBA00022630"/>
    </source>
</evidence>
<dbReference type="InterPro" id="IPR001041">
    <property type="entry name" value="2Fe-2S_ferredoxin-type"/>
</dbReference>
<evidence type="ECO:0000313" key="8">
    <source>
        <dbReference type="EMBL" id="WGK69543.1"/>
    </source>
</evidence>
<dbReference type="Gene3D" id="3.40.50.80">
    <property type="entry name" value="Nucleotide-binding domain of ferredoxin-NADP reductase (FNR) module"/>
    <property type="match status" value="1"/>
</dbReference>
<dbReference type="PRINTS" id="PR00371">
    <property type="entry name" value="FPNCR"/>
</dbReference>
<reference evidence="8 9" key="1">
    <citation type="submission" date="2023-04" db="EMBL/GenBank/DDBJ databases">
        <title>Spirochaete genome identified in red abalone sample constitutes a novel genus.</title>
        <authorList>
            <person name="Sharma S.P."/>
            <person name="Purcell C.M."/>
            <person name="Hyde J.R."/>
            <person name="Severin A.J."/>
        </authorList>
    </citation>
    <scope>NUCLEOTIDE SEQUENCE [LARGE SCALE GENOMIC DNA]</scope>
    <source>
        <strain evidence="8 9">SP-2023</strain>
    </source>
</reference>
<keyword evidence="5" id="KW-0812">Transmembrane</keyword>
<evidence type="ECO:0000259" key="6">
    <source>
        <dbReference type="PROSITE" id="PS51085"/>
    </source>
</evidence>
<dbReference type="InterPro" id="IPR001709">
    <property type="entry name" value="Flavoprot_Pyr_Nucl_cyt_Rdtase"/>
</dbReference>
<dbReference type="InterPro" id="IPR039261">
    <property type="entry name" value="FNR_nucleotide-bd"/>
</dbReference>
<keyword evidence="5" id="KW-0472">Membrane</keyword>
<feature type="domain" description="2Fe-2S ferredoxin-type" evidence="6">
    <location>
        <begin position="33"/>
        <end position="126"/>
    </location>
</feature>
<organism evidence="8 9">
    <name type="scientific">Candidatus Haliotispira prima</name>
    <dbReference type="NCBI Taxonomy" id="3034016"/>
    <lineage>
        <taxon>Bacteria</taxon>
        <taxon>Pseudomonadati</taxon>
        <taxon>Spirochaetota</taxon>
        <taxon>Spirochaetia</taxon>
        <taxon>Spirochaetales</taxon>
        <taxon>Spirochaetaceae</taxon>
        <taxon>Candidatus Haliotispira</taxon>
    </lineage>
</organism>
<dbReference type="InterPro" id="IPR001433">
    <property type="entry name" value="OxRdtase_FAD/NAD-bd"/>
</dbReference>
<dbReference type="Gene3D" id="3.10.20.30">
    <property type="match status" value="1"/>
</dbReference>
<keyword evidence="5" id="KW-1133">Transmembrane helix</keyword>
<dbReference type="Pfam" id="PF00111">
    <property type="entry name" value="Fer2"/>
    <property type="match status" value="1"/>
</dbReference>
<dbReference type="Pfam" id="PF00175">
    <property type="entry name" value="NAD_binding_1"/>
    <property type="match status" value="1"/>
</dbReference>
<evidence type="ECO:0000256" key="5">
    <source>
        <dbReference type="SAM" id="Phobius"/>
    </source>
</evidence>
<dbReference type="InterPro" id="IPR017938">
    <property type="entry name" value="Riboflavin_synthase-like_b-brl"/>
</dbReference>
<dbReference type="InterPro" id="IPR012675">
    <property type="entry name" value="Beta-grasp_dom_sf"/>
</dbReference>
<dbReference type="InterPro" id="IPR008333">
    <property type="entry name" value="Cbr1-like_FAD-bd_dom"/>
</dbReference>
<name>A0ABY8MI28_9SPIO</name>
<sequence length="389" mass="43441">METFIVAPLIVGGVVAALGLLISILDGIVNNYGEVVVNINNHTKDLTVKGGAPLLRSLSQEKIFIPSACGGKGSCGACKAVINSDVGPLLPTETPYMSEEEKAGNVRLACQVKVKKDIDIEIPEELFNVREYNAVVESTRVMTYDIVELYLKLDQPVKFKAGMYMQLVIPSYKAKKKGDMSFKGTTMRAYSISSPPSDNQSAEFLVRAMPDGRGIATSYVHHHLEPGMHIQTIGPFGDFYLQENDTTMICIGGGSGMAPFRSILRHMKESNMMDREVWYFFGCRDYPDIYYLAEMRALEKEWPNFHCIFALSDQELHEPEEWDESVFGPRSAIIKGRIDHVVARYMKEEISPDSGFEAYLCGGPMMIKGCTIVLLEQGVSQDNIYYDEF</sequence>
<dbReference type="PROSITE" id="PS51384">
    <property type="entry name" value="FAD_FR"/>
    <property type="match status" value="1"/>
</dbReference>
<dbReference type="InterPro" id="IPR017927">
    <property type="entry name" value="FAD-bd_FR_type"/>
</dbReference>
<keyword evidence="2" id="KW-0285">Flavoprotein</keyword>
<keyword evidence="3" id="KW-0274">FAD</keyword>
<dbReference type="Pfam" id="PF00970">
    <property type="entry name" value="FAD_binding_6"/>
    <property type="match status" value="1"/>
</dbReference>
<dbReference type="Proteomes" id="UP001228690">
    <property type="component" value="Chromosome"/>
</dbReference>
<accession>A0ABY8MI28</accession>
<evidence type="ECO:0000259" key="7">
    <source>
        <dbReference type="PROSITE" id="PS51384"/>
    </source>
</evidence>
<protein>
    <submittedName>
        <fullName evidence="8">2Fe-2S iron-sulfur cluster binding domain-containing protein</fullName>
    </submittedName>
</protein>
<evidence type="ECO:0000256" key="1">
    <source>
        <dbReference type="ARBA" id="ARBA00022448"/>
    </source>
</evidence>
<feature type="domain" description="FAD-binding FR-type" evidence="7">
    <location>
        <begin position="129"/>
        <end position="242"/>
    </location>
</feature>
<dbReference type="PANTHER" id="PTHR43644">
    <property type="entry name" value="NA(+)-TRANSLOCATING NADH-QUINONE REDUCTASE SUBUNIT"/>
    <property type="match status" value="1"/>
</dbReference>
<proteinExistence type="predicted"/>
<dbReference type="CDD" id="cd00207">
    <property type="entry name" value="fer2"/>
    <property type="match status" value="1"/>
</dbReference>
<evidence type="ECO:0000256" key="4">
    <source>
        <dbReference type="ARBA" id="ARBA00023004"/>
    </source>
</evidence>
<keyword evidence="1" id="KW-0813">Transport</keyword>
<feature type="transmembrane region" description="Helical" evidence="5">
    <location>
        <begin position="6"/>
        <end position="25"/>
    </location>
</feature>
<dbReference type="SUPFAM" id="SSF52343">
    <property type="entry name" value="Ferredoxin reductase-like, C-terminal NADP-linked domain"/>
    <property type="match status" value="1"/>
</dbReference>
<evidence type="ECO:0000256" key="3">
    <source>
        <dbReference type="ARBA" id="ARBA00022827"/>
    </source>
</evidence>
<gene>
    <name evidence="8" type="ORF">P0082_01395</name>
</gene>
<dbReference type="InterPro" id="IPR036010">
    <property type="entry name" value="2Fe-2S_ferredoxin-like_sf"/>
</dbReference>
<dbReference type="Gene3D" id="2.40.30.10">
    <property type="entry name" value="Translation factors"/>
    <property type="match status" value="2"/>
</dbReference>
<evidence type="ECO:0000313" key="9">
    <source>
        <dbReference type="Proteomes" id="UP001228690"/>
    </source>
</evidence>
<dbReference type="PROSITE" id="PS51085">
    <property type="entry name" value="2FE2S_FER_2"/>
    <property type="match status" value="1"/>
</dbReference>
<dbReference type="SUPFAM" id="SSF63380">
    <property type="entry name" value="Riboflavin synthase domain-like"/>
    <property type="match status" value="1"/>
</dbReference>
<dbReference type="PANTHER" id="PTHR43644:SF1">
    <property type="entry name" value="NAD(P)H-FLAVIN REDUCTASE"/>
    <property type="match status" value="1"/>
</dbReference>
<dbReference type="SUPFAM" id="SSF54292">
    <property type="entry name" value="2Fe-2S ferredoxin-like"/>
    <property type="match status" value="1"/>
</dbReference>
<keyword evidence="4" id="KW-0408">Iron</keyword>
<dbReference type="EMBL" id="CP123443">
    <property type="protein sequence ID" value="WGK69543.1"/>
    <property type="molecule type" value="Genomic_DNA"/>
</dbReference>
<keyword evidence="9" id="KW-1185">Reference proteome</keyword>
<dbReference type="RefSeq" id="WP_326927727.1">
    <property type="nucleotide sequence ID" value="NZ_CP123443.1"/>
</dbReference>